<name>A0A220U0F1_9BACI</name>
<evidence type="ECO:0000313" key="3">
    <source>
        <dbReference type="Proteomes" id="UP000198312"/>
    </source>
</evidence>
<dbReference type="CDD" id="cd02440">
    <property type="entry name" value="AdoMet_MTases"/>
    <property type="match status" value="1"/>
</dbReference>
<dbReference type="Proteomes" id="UP000198312">
    <property type="component" value="Chromosome"/>
</dbReference>
<dbReference type="EMBL" id="CP022315">
    <property type="protein sequence ID" value="ASK61607.1"/>
    <property type="molecule type" value="Genomic_DNA"/>
</dbReference>
<dbReference type="AlphaFoldDB" id="A0A220U0F1"/>
<evidence type="ECO:0000313" key="2">
    <source>
        <dbReference type="EMBL" id="ASK61607.1"/>
    </source>
</evidence>
<dbReference type="InterPro" id="IPR029063">
    <property type="entry name" value="SAM-dependent_MTases_sf"/>
</dbReference>
<organism evidence="2 3">
    <name type="scientific">Virgibacillus phasianinus</name>
    <dbReference type="NCBI Taxonomy" id="2017483"/>
    <lineage>
        <taxon>Bacteria</taxon>
        <taxon>Bacillati</taxon>
        <taxon>Bacillota</taxon>
        <taxon>Bacilli</taxon>
        <taxon>Bacillales</taxon>
        <taxon>Bacillaceae</taxon>
        <taxon>Virgibacillus</taxon>
    </lineage>
</organism>
<dbReference type="InterPro" id="IPR041698">
    <property type="entry name" value="Methyltransf_25"/>
</dbReference>
<proteinExistence type="predicted"/>
<dbReference type="RefSeq" id="WP_010652049.1">
    <property type="nucleotide sequence ID" value="NZ_CP022315.1"/>
</dbReference>
<dbReference type="Pfam" id="PF13649">
    <property type="entry name" value="Methyltransf_25"/>
    <property type="match status" value="1"/>
</dbReference>
<sequence length="118" mass="13550">MTRLATLVADTGFFTIPMAKQVQEVFAVDIEPKMLRMLKENAAKVQLENIHYVESDLGHIRLDCCSSLSGKPLKRVLIRRLITEFLPMTWRIHCKITVSNLNLIHLNPENYAFKAVLK</sequence>
<dbReference type="SUPFAM" id="SSF53335">
    <property type="entry name" value="S-adenosyl-L-methionine-dependent methyltransferases"/>
    <property type="match status" value="1"/>
</dbReference>
<dbReference type="Gene3D" id="3.40.50.150">
    <property type="entry name" value="Vaccinia Virus protein VP39"/>
    <property type="match status" value="1"/>
</dbReference>
<gene>
    <name evidence="2" type="ORF">CFK37_05210</name>
</gene>
<feature type="domain" description="Methyltransferase" evidence="1">
    <location>
        <begin position="11"/>
        <end position="61"/>
    </location>
</feature>
<accession>A0A220U0F1</accession>
<reference evidence="2 3" key="1">
    <citation type="submission" date="2017-07" db="EMBL/GenBank/DDBJ databases">
        <title>Virgibacillus sp. LM2416.</title>
        <authorList>
            <person name="Tak E.J."/>
            <person name="Bae J.-W."/>
        </authorList>
    </citation>
    <scope>NUCLEOTIDE SEQUENCE [LARGE SCALE GENOMIC DNA]</scope>
    <source>
        <strain evidence="2 3">LM2416</strain>
    </source>
</reference>
<dbReference type="KEGG" id="vil:CFK37_05210"/>
<protein>
    <recommendedName>
        <fullName evidence="1">Methyltransferase domain-containing protein</fullName>
    </recommendedName>
</protein>
<keyword evidence="3" id="KW-1185">Reference proteome</keyword>
<evidence type="ECO:0000259" key="1">
    <source>
        <dbReference type="Pfam" id="PF13649"/>
    </source>
</evidence>